<dbReference type="GO" id="GO:0046656">
    <property type="term" value="P:folic acid biosynthetic process"/>
    <property type="evidence" value="ECO:0007669"/>
    <property type="project" value="UniProtKB-KW"/>
</dbReference>
<dbReference type="SUPFAM" id="SSF55620">
    <property type="entry name" value="Tetrahydrobiopterin biosynthesis enzymes-like"/>
    <property type="match status" value="2"/>
</dbReference>
<comment type="catalytic activity">
    <reaction evidence="1">
        <text>7,8-dihydroneopterin = 6-hydroxymethyl-7,8-dihydropterin + glycolaldehyde</text>
        <dbReference type="Rhea" id="RHEA:10540"/>
        <dbReference type="ChEBI" id="CHEBI:17001"/>
        <dbReference type="ChEBI" id="CHEBI:17071"/>
        <dbReference type="ChEBI" id="CHEBI:44841"/>
        <dbReference type="EC" id="4.1.2.25"/>
    </reaction>
</comment>
<dbReference type="OrthoDB" id="5425486at2759"/>
<dbReference type="GO" id="GO:0005737">
    <property type="term" value="C:cytoplasm"/>
    <property type="evidence" value="ECO:0007669"/>
    <property type="project" value="TreeGrafter"/>
</dbReference>
<reference evidence="9 10" key="1">
    <citation type="journal article" date="2019" name="Nat. Ecol. Evol.">
        <title>Megaphylogeny resolves global patterns of mushroom evolution.</title>
        <authorList>
            <person name="Varga T."/>
            <person name="Krizsan K."/>
            <person name="Foldi C."/>
            <person name="Dima B."/>
            <person name="Sanchez-Garcia M."/>
            <person name="Sanchez-Ramirez S."/>
            <person name="Szollosi G.J."/>
            <person name="Szarkandi J.G."/>
            <person name="Papp V."/>
            <person name="Albert L."/>
            <person name="Andreopoulos W."/>
            <person name="Angelini C."/>
            <person name="Antonin V."/>
            <person name="Barry K.W."/>
            <person name="Bougher N.L."/>
            <person name="Buchanan P."/>
            <person name="Buyck B."/>
            <person name="Bense V."/>
            <person name="Catcheside P."/>
            <person name="Chovatia M."/>
            <person name="Cooper J."/>
            <person name="Damon W."/>
            <person name="Desjardin D."/>
            <person name="Finy P."/>
            <person name="Geml J."/>
            <person name="Haridas S."/>
            <person name="Hughes K."/>
            <person name="Justo A."/>
            <person name="Karasinski D."/>
            <person name="Kautmanova I."/>
            <person name="Kiss B."/>
            <person name="Kocsube S."/>
            <person name="Kotiranta H."/>
            <person name="LaButti K.M."/>
            <person name="Lechner B.E."/>
            <person name="Liimatainen K."/>
            <person name="Lipzen A."/>
            <person name="Lukacs Z."/>
            <person name="Mihaltcheva S."/>
            <person name="Morgado L.N."/>
            <person name="Niskanen T."/>
            <person name="Noordeloos M.E."/>
            <person name="Ohm R.A."/>
            <person name="Ortiz-Santana B."/>
            <person name="Ovrebo C."/>
            <person name="Racz N."/>
            <person name="Riley R."/>
            <person name="Savchenko A."/>
            <person name="Shiryaev A."/>
            <person name="Soop K."/>
            <person name="Spirin V."/>
            <person name="Szebenyi C."/>
            <person name="Tomsovsky M."/>
            <person name="Tulloss R.E."/>
            <person name="Uehling J."/>
            <person name="Grigoriev I.V."/>
            <person name="Vagvolgyi C."/>
            <person name="Papp T."/>
            <person name="Martin F.M."/>
            <person name="Miettinen O."/>
            <person name="Hibbett D.S."/>
            <person name="Nagy L.G."/>
        </authorList>
    </citation>
    <scope>NUCLEOTIDE SEQUENCE [LARGE SCALE GENOMIC DNA]</scope>
    <source>
        <strain evidence="9 10">CBS 121175</strain>
    </source>
</reference>
<sequence>MSSLYSIPQATDIVLIDTQHLDVNIGADCWGRCKPQQVQLSLHLHLTPGFLHRSGESDDVRDSLHYGHLSKAISGLIAKRSGEKGALKAGEGEGVFNGLRGLVEAVADEAFRFGGLPVQQVRAVACAPKLVLLANNFSMDAVVARWIPGEDQSLKTSSKVTISELTIPVIIGVNPPEREAKQKVVIDIDFYEAQPFPTHIEYQAIVSKLVQEIEKTEYLTLEKFVMQIVKSACLASPVGVEAITVRAQKPSALSTARYSGVEITRRRADFVIS</sequence>
<keyword evidence="6" id="KW-0456">Lyase</keyword>
<proteinExistence type="inferred from homology"/>
<accession>A0A5C3KE93</accession>
<dbReference type="EMBL" id="ML210410">
    <property type="protein sequence ID" value="TFK18330.1"/>
    <property type="molecule type" value="Genomic_DNA"/>
</dbReference>
<dbReference type="InterPro" id="IPR006157">
    <property type="entry name" value="FolB_dom"/>
</dbReference>
<dbReference type="PANTHER" id="PTHR42844">
    <property type="entry name" value="DIHYDRONEOPTERIN ALDOLASE 1-RELATED"/>
    <property type="match status" value="1"/>
</dbReference>
<evidence type="ECO:0000256" key="5">
    <source>
        <dbReference type="ARBA" id="ARBA00022909"/>
    </source>
</evidence>
<protein>
    <recommendedName>
        <fullName evidence="4">dihydroneopterin aldolase</fullName>
        <ecNumber evidence="4">4.1.2.25</ecNumber>
    </recommendedName>
    <alternativeName>
        <fullName evidence="7">7,8-dihydroneopterin aldolase</fullName>
    </alternativeName>
</protein>
<evidence type="ECO:0000256" key="4">
    <source>
        <dbReference type="ARBA" id="ARBA00013043"/>
    </source>
</evidence>
<evidence type="ECO:0000259" key="8">
    <source>
        <dbReference type="SMART" id="SM00905"/>
    </source>
</evidence>
<dbReference type="Gene3D" id="3.30.1130.10">
    <property type="match status" value="2"/>
</dbReference>
<evidence type="ECO:0000313" key="9">
    <source>
        <dbReference type="EMBL" id="TFK18330.1"/>
    </source>
</evidence>
<dbReference type="STRING" id="230819.A0A5C3KE93"/>
<dbReference type="Proteomes" id="UP000307440">
    <property type="component" value="Unassembled WGS sequence"/>
</dbReference>
<dbReference type="InterPro" id="IPR006156">
    <property type="entry name" value="Dihydroneopterin_aldolase"/>
</dbReference>
<evidence type="ECO:0000313" key="10">
    <source>
        <dbReference type="Proteomes" id="UP000307440"/>
    </source>
</evidence>
<dbReference type="GO" id="GO:0004150">
    <property type="term" value="F:dihydroneopterin aldolase activity"/>
    <property type="evidence" value="ECO:0007669"/>
    <property type="project" value="UniProtKB-EC"/>
</dbReference>
<evidence type="ECO:0000256" key="1">
    <source>
        <dbReference type="ARBA" id="ARBA00001353"/>
    </source>
</evidence>
<dbReference type="NCBIfam" id="TIGR00526">
    <property type="entry name" value="folB_dom"/>
    <property type="match status" value="1"/>
</dbReference>
<dbReference type="PANTHER" id="PTHR42844:SF1">
    <property type="entry name" value="DIHYDRONEOPTERIN ALDOLASE 1-RELATED"/>
    <property type="match status" value="1"/>
</dbReference>
<evidence type="ECO:0000256" key="6">
    <source>
        <dbReference type="ARBA" id="ARBA00023239"/>
    </source>
</evidence>
<gene>
    <name evidence="9" type="ORF">FA15DRAFT_649556</name>
</gene>
<comment type="pathway">
    <text evidence="2">Cofactor biosynthesis; tetrahydrofolate biosynthesis; 2-amino-4-hydroxy-6-hydroxymethyl-7,8-dihydropteridine diphosphate from 7,8-dihydroneopterin triphosphate: step 3/4.</text>
</comment>
<dbReference type="SMART" id="SM00905">
    <property type="entry name" value="FolB"/>
    <property type="match status" value="1"/>
</dbReference>
<dbReference type="EC" id="4.1.2.25" evidence="4"/>
<keyword evidence="10" id="KW-1185">Reference proteome</keyword>
<evidence type="ECO:0000256" key="3">
    <source>
        <dbReference type="ARBA" id="ARBA00005708"/>
    </source>
</evidence>
<name>A0A5C3KE93_COPMA</name>
<feature type="domain" description="Dihydroneopterin aldolase/epimerase" evidence="8">
    <location>
        <begin position="160"/>
        <end position="265"/>
    </location>
</feature>
<evidence type="ECO:0000256" key="7">
    <source>
        <dbReference type="ARBA" id="ARBA00032903"/>
    </source>
</evidence>
<dbReference type="InterPro" id="IPR043133">
    <property type="entry name" value="GTP-CH-I_C/QueF"/>
</dbReference>
<organism evidence="9 10">
    <name type="scientific">Coprinopsis marcescibilis</name>
    <name type="common">Agaric fungus</name>
    <name type="synonym">Psathyrella marcescibilis</name>
    <dbReference type="NCBI Taxonomy" id="230819"/>
    <lineage>
        <taxon>Eukaryota</taxon>
        <taxon>Fungi</taxon>
        <taxon>Dikarya</taxon>
        <taxon>Basidiomycota</taxon>
        <taxon>Agaricomycotina</taxon>
        <taxon>Agaricomycetes</taxon>
        <taxon>Agaricomycetidae</taxon>
        <taxon>Agaricales</taxon>
        <taxon>Agaricineae</taxon>
        <taxon>Psathyrellaceae</taxon>
        <taxon>Coprinopsis</taxon>
    </lineage>
</organism>
<keyword evidence="5" id="KW-0289">Folate biosynthesis</keyword>
<dbReference type="AlphaFoldDB" id="A0A5C3KE93"/>
<evidence type="ECO:0000256" key="2">
    <source>
        <dbReference type="ARBA" id="ARBA00005013"/>
    </source>
</evidence>
<dbReference type="Pfam" id="PF02152">
    <property type="entry name" value="FolB"/>
    <property type="match status" value="1"/>
</dbReference>
<comment type="similarity">
    <text evidence="3">Belongs to the DHNA family.</text>
</comment>